<comment type="caution">
    <text evidence="2">The sequence shown here is derived from an EMBL/GenBank/DDBJ whole genome shotgun (WGS) entry which is preliminary data.</text>
</comment>
<gene>
    <name evidence="2" type="ORF">WM40_22000</name>
</gene>
<proteinExistence type="predicted"/>
<dbReference type="EMBL" id="LAQU01000035">
    <property type="protein sequence ID" value="KKB61677.1"/>
    <property type="molecule type" value="Genomic_DNA"/>
</dbReference>
<dbReference type="AlphaFoldDB" id="A0A0F5JWP2"/>
<dbReference type="PATRIC" id="fig|28092.6.peg.5179"/>
<feature type="compositionally biased region" description="Basic and acidic residues" evidence="1">
    <location>
        <begin position="33"/>
        <end position="45"/>
    </location>
</feature>
<accession>A0A0F5JWP2</accession>
<evidence type="ECO:0000313" key="2">
    <source>
        <dbReference type="EMBL" id="KKB61677.1"/>
    </source>
</evidence>
<organism evidence="2 3">
    <name type="scientific">Robbsia andropogonis</name>
    <dbReference type="NCBI Taxonomy" id="28092"/>
    <lineage>
        <taxon>Bacteria</taxon>
        <taxon>Pseudomonadati</taxon>
        <taxon>Pseudomonadota</taxon>
        <taxon>Betaproteobacteria</taxon>
        <taxon>Burkholderiales</taxon>
        <taxon>Burkholderiaceae</taxon>
        <taxon>Robbsia</taxon>
    </lineage>
</organism>
<feature type="region of interest" description="Disordered" evidence="1">
    <location>
        <begin position="19"/>
        <end position="45"/>
    </location>
</feature>
<reference evidence="2 3" key="1">
    <citation type="submission" date="2015-03" db="EMBL/GenBank/DDBJ databases">
        <title>Draft Genome Sequence of Burkholderia andropogonis type strain ICMP2807, isolated from Sorghum bicolor.</title>
        <authorList>
            <person name="Lopes-Santos L."/>
            <person name="Castro D.B."/>
            <person name="Ottoboni L.M."/>
            <person name="Park D."/>
            <person name="Weirc B.S."/>
            <person name="Destefano S.A."/>
        </authorList>
    </citation>
    <scope>NUCLEOTIDE SEQUENCE [LARGE SCALE GENOMIC DNA]</scope>
    <source>
        <strain evidence="2 3">ICMP2807</strain>
    </source>
</reference>
<protein>
    <submittedName>
        <fullName evidence="2">Uncharacterized protein</fullName>
    </submittedName>
</protein>
<keyword evidence="3" id="KW-1185">Reference proteome</keyword>
<name>A0A0F5JWP2_9BURK</name>
<evidence type="ECO:0000313" key="3">
    <source>
        <dbReference type="Proteomes" id="UP000033618"/>
    </source>
</evidence>
<evidence type="ECO:0000256" key="1">
    <source>
        <dbReference type="SAM" id="MobiDB-lite"/>
    </source>
</evidence>
<dbReference type="Proteomes" id="UP000033618">
    <property type="component" value="Unassembled WGS sequence"/>
</dbReference>
<feature type="region of interest" description="Disordered" evidence="1">
    <location>
        <begin position="77"/>
        <end position="102"/>
    </location>
</feature>
<sequence>MAARTPEQIAAEQAKLEQQLAPMQKNLDSQTVNEKKWEATHPKEAAERRRLIQQDKDDYDSNVAYEQRKQMIHELQKPKQSNCMRPIGSGPNGLIMGMGPCD</sequence>